<dbReference type="SUPFAM" id="SSF52777">
    <property type="entry name" value="CoA-dependent acyltransferases"/>
    <property type="match status" value="1"/>
</dbReference>
<dbReference type="SUPFAM" id="SSF51230">
    <property type="entry name" value="Single hybrid motif"/>
    <property type="match status" value="1"/>
</dbReference>
<dbReference type="InterPro" id="IPR000089">
    <property type="entry name" value="Biotin_lipoyl"/>
</dbReference>
<dbReference type="RefSeq" id="WP_295323600.1">
    <property type="nucleotide sequence ID" value="NZ_LT598653.1"/>
</dbReference>
<protein>
    <recommendedName>
        <fullName evidence="10">Dihydrolipoamide acetyltransferase component of pyruvate dehydrogenase complex</fullName>
        <ecNumber evidence="10">2.3.1.-</ecNumber>
    </recommendedName>
</protein>
<dbReference type="PROSITE" id="PS51826">
    <property type="entry name" value="PSBD"/>
    <property type="match status" value="1"/>
</dbReference>
<dbReference type="GO" id="GO:0004149">
    <property type="term" value="F:dihydrolipoyllysine-residue succinyltransferase activity"/>
    <property type="evidence" value="ECO:0007669"/>
    <property type="project" value="UniProtKB-EC"/>
</dbReference>
<evidence type="ECO:0000256" key="4">
    <source>
        <dbReference type="ARBA" id="ARBA00007317"/>
    </source>
</evidence>
<dbReference type="Pfam" id="PF00364">
    <property type="entry name" value="Biotin_lipoyl"/>
    <property type="match status" value="1"/>
</dbReference>
<organism evidence="13">
    <name type="scientific">uncultured Sphingopyxis sp</name>
    <dbReference type="NCBI Taxonomy" id="310581"/>
    <lineage>
        <taxon>Bacteria</taxon>
        <taxon>Pseudomonadati</taxon>
        <taxon>Pseudomonadota</taxon>
        <taxon>Alphaproteobacteria</taxon>
        <taxon>Sphingomonadales</taxon>
        <taxon>Sphingomonadaceae</taxon>
        <taxon>Sphingopyxis</taxon>
        <taxon>environmental samples</taxon>
    </lineage>
</organism>
<proteinExistence type="inferred from homology"/>
<dbReference type="InterPro" id="IPR004167">
    <property type="entry name" value="PSBD"/>
</dbReference>
<dbReference type="InterPro" id="IPR001078">
    <property type="entry name" value="2-oxoacid_DH_actylTfrase"/>
</dbReference>
<keyword evidence="6 10" id="KW-0808">Transferase</keyword>
<evidence type="ECO:0000256" key="2">
    <source>
        <dbReference type="ARBA" id="ARBA00004052"/>
    </source>
</evidence>
<dbReference type="Gene3D" id="3.30.559.10">
    <property type="entry name" value="Chloramphenicol acetyltransferase-like domain"/>
    <property type="match status" value="1"/>
</dbReference>
<dbReference type="InterPro" id="IPR011053">
    <property type="entry name" value="Single_hybrid_motif"/>
</dbReference>
<dbReference type="EC" id="2.3.1.-" evidence="10"/>
<dbReference type="Pfam" id="PF00198">
    <property type="entry name" value="2-oxoacid_dh"/>
    <property type="match status" value="1"/>
</dbReference>
<dbReference type="SUPFAM" id="SSF47005">
    <property type="entry name" value="Peripheral subunit-binding domain of 2-oxo acid dehydrogenase complex"/>
    <property type="match status" value="1"/>
</dbReference>
<dbReference type="InterPro" id="IPR036625">
    <property type="entry name" value="E3-bd_dom_sf"/>
</dbReference>
<comment type="function">
    <text evidence="2">E2 component of the 2-oxoglutarate dehydrogenase (OGDH) complex which catalyzes the second step in the conversion of 2-oxoglutarate to succinyl-CoA and CO(2).</text>
</comment>
<dbReference type="CDD" id="cd06849">
    <property type="entry name" value="lipoyl_domain"/>
    <property type="match status" value="1"/>
</dbReference>
<dbReference type="AlphaFoldDB" id="A0A1Y5PWZ5"/>
<comment type="pathway">
    <text evidence="3">Amino-acid degradation; L-lysine degradation via saccharopine pathway; glutaryl-CoA from L-lysine: step 6/6.</text>
</comment>
<evidence type="ECO:0000256" key="9">
    <source>
        <dbReference type="ARBA" id="ARBA00052761"/>
    </source>
</evidence>
<evidence type="ECO:0000256" key="5">
    <source>
        <dbReference type="ARBA" id="ARBA00011666"/>
    </source>
</evidence>
<comment type="subunit">
    <text evidence="5">Forms a 24-polypeptide structural core with octahedral symmetry. Part of the 2-oxoglutarate dehydrogenase (OGDH) complex composed of E1 (2-oxoglutarate dehydrogenase), E2 (dihydrolipoamide succinyltransferase) and E3 (dihydrolipoamide dehydrogenase); the complex contains multiple copies of the three enzymatic components (E1, E2 and E3).</text>
</comment>
<evidence type="ECO:0000313" key="13">
    <source>
        <dbReference type="EMBL" id="SBV31754.1"/>
    </source>
</evidence>
<dbReference type="PROSITE" id="PS50968">
    <property type="entry name" value="BIOTINYL_LIPOYL"/>
    <property type="match status" value="1"/>
</dbReference>
<gene>
    <name evidence="13" type="primary">bkdB</name>
    <name evidence="13" type="ORF">SPPYR_0634</name>
</gene>
<accession>A0A1Y5PWZ5</accession>
<dbReference type="Gene3D" id="2.40.50.100">
    <property type="match status" value="1"/>
</dbReference>
<keyword evidence="8 10" id="KW-0012">Acyltransferase</keyword>
<evidence type="ECO:0000256" key="8">
    <source>
        <dbReference type="ARBA" id="ARBA00023315"/>
    </source>
</evidence>
<sequence>MSDIYEFKLPDIGEGTAEAECVGWHVAIGDRVEEDQPLIDVMTDKATVEVTSPVTGVVTERRGEEGEMLRVGSVILVLAIGEAVGEATACDPVEAAQVTDTLAAKTVEPAAERAAGGGGHGRVLTTPAVRRRAKELGVDLSLVRPSGPKGRVRQADLDAYLDGRRVPARALKDDTPAAEPGDPDFDEIPIIGLRRRIAERLQDTKRRIPHFSYIEEVDVGALERLRAEINAEASSGRPRLTLLPFLVRALVRTLPEFPQMNALYDDAAGVVRRYHAAHIGIATQTDAGLVVTVLRNAGARDLPETALEIARLSEAARAGRASRSELGGSTITISSLGPLGGVATTPVINSPEVAILGVNKMVERPVVREGRVEVAKMMNLSASFDHRVVDGWDAALFVQRIKAYLETPARLFMT</sequence>
<evidence type="ECO:0000259" key="11">
    <source>
        <dbReference type="PROSITE" id="PS50968"/>
    </source>
</evidence>
<dbReference type="PANTHER" id="PTHR43178">
    <property type="entry name" value="DIHYDROLIPOAMIDE ACETYLTRANSFERASE COMPONENT OF PYRUVATE DEHYDROGENASE COMPLEX"/>
    <property type="match status" value="1"/>
</dbReference>
<dbReference type="InterPro" id="IPR050743">
    <property type="entry name" value="2-oxoacid_DH_E2_comp"/>
</dbReference>
<dbReference type="FunFam" id="3.30.559.10:FF:000007">
    <property type="entry name" value="Dihydrolipoamide acetyltransferase component of pyruvate dehydrogenase complex"/>
    <property type="match status" value="1"/>
</dbReference>
<dbReference type="Gene3D" id="4.10.320.10">
    <property type="entry name" value="E3-binding domain"/>
    <property type="match status" value="1"/>
</dbReference>
<evidence type="ECO:0000256" key="1">
    <source>
        <dbReference type="ARBA" id="ARBA00001938"/>
    </source>
</evidence>
<name>A0A1Y5PWZ5_9SPHN</name>
<dbReference type="Pfam" id="PF02817">
    <property type="entry name" value="E3_binding"/>
    <property type="match status" value="1"/>
</dbReference>
<dbReference type="KEGG" id="sphu:SPPYR_0634"/>
<feature type="domain" description="Lipoyl-binding" evidence="11">
    <location>
        <begin position="4"/>
        <end position="79"/>
    </location>
</feature>
<keyword evidence="7 10" id="KW-0450">Lipoyl</keyword>
<dbReference type="InterPro" id="IPR023213">
    <property type="entry name" value="CAT-like_dom_sf"/>
</dbReference>
<evidence type="ECO:0000259" key="12">
    <source>
        <dbReference type="PROSITE" id="PS51826"/>
    </source>
</evidence>
<feature type="domain" description="Peripheral subunit-binding (PSBD)" evidence="12">
    <location>
        <begin position="124"/>
        <end position="161"/>
    </location>
</feature>
<dbReference type="GO" id="GO:0005737">
    <property type="term" value="C:cytoplasm"/>
    <property type="evidence" value="ECO:0007669"/>
    <property type="project" value="TreeGrafter"/>
</dbReference>
<reference evidence="13" key="1">
    <citation type="submission" date="2016-03" db="EMBL/GenBank/DDBJ databases">
        <authorList>
            <person name="Ploux O."/>
        </authorList>
    </citation>
    <scope>NUCLEOTIDE SEQUENCE</scope>
    <source>
        <strain evidence="13">UC10</strain>
    </source>
</reference>
<dbReference type="PROSITE" id="PS00189">
    <property type="entry name" value="LIPOYL"/>
    <property type="match status" value="1"/>
</dbReference>
<evidence type="ECO:0000256" key="7">
    <source>
        <dbReference type="ARBA" id="ARBA00022823"/>
    </source>
</evidence>
<evidence type="ECO:0000256" key="3">
    <source>
        <dbReference type="ARBA" id="ARBA00005145"/>
    </source>
</evidence>
<dbReference type="InterPro" id="IPR003016">
    <property type="entry name" value="2-oxoA_DH_lipoyl-BS"/>
</dbReference>
<comment type="catalytic activity">
    <reaction evidence="9">
        <text>N(6)-[(R)-dihydrolipoyl]-L-lysyl-[protein] + succinyl-CoA = N(6)-[(R)-S(8)-succinyldihydrolipoyl]-L-lysyl-[protein] + CoA</text>
        <dbReference type="Rhea" id="RHEA:15213"/>
        <dbReference type="Rhea" id="RHEA-COMP:10475"/>
        <dbReference type="Rhea" id="RHEA-COMP:20092"/>
        <dbReference type="ChEBI" id="CHEBI:57287"/>
        <dbReference type="ChEBI" id="CHEBI:57292"/>
        <dbReference type="ChEBI" id="CHEBI:83100"/>
        <dbReference type="ChEBI" id="CHEBI:83120"/>
        <dbReference type="EC" id="2.3.1.61"/>
    </reaction>
</comment>
<dbReference type="PANTHER" id="PTHR43178:SF5">
    <property type="entry name" value="LIPOAMIDE ACYLTRANSFERASE COMPONENT OF BRANCHED-CHAIN ALPHA-KETO ACID DEHYDROGENASE COMPLEX, MITOCHONDRIAL"/>
    <property type="match status" value="1"/>
</dbReference>
<dbReference type="GO" id="GO:0031405">
    <property type="term" value="F:lipoic acid binding"/>
    <property type="evidence" value="ECO:0007669"/>
    <property type="project" value="TreeGrafter"/>
</dbReference>
<comment type="cofactor">
    <cofactor evidence="1 10">
        <name>(R)-lipoate</name>
        <dbReference type="ChEBI" id="CHEBI:83088"/>
    </cofactor>
</comment>
<evidence type="ECO:0000256" key="6">
    <source>
        <dbReference type="ARBA" id="ARBA00022679"/>
    </source>
</evidence>
<dbReference type="GO" id="GO:0016407">
    <property type="term" value="F:acetyltransferase activity"/>
    <property type="evidence" value="ECO:0007669"/>
    <property type="project" value="TreeGrafter"/>
</dbReference>
<dbReference type="EMBL" id="LT598653">
    <property type="protein sequence ID" value="SBV31754.1"/>
    <property type="molecule type" value="Genomic_DNA"/>
</dbReference>
<comment type="similarity">
    <text evidence="4 10">Belongs to the 2-oxoacid dehydrogenase family.</text>
</comment>
<evidence type="ECO:0000256" key="10">
    <source>
        <dbReference type="RuleBase" id="RU003423"/>
    </source>
</evidence>